<evidence type="ECO:0000313" key="4">
    <source>
        <dbReference type="EMBL" id="MQL98401.1"/>
    </source>
</evidence>
<evidence type="ECO:0000256" key="1">
    <source>
        <dbReference type="ARBA" id="ARBA00007473"/>
    </source>
</evidence>
<dbReference type="EMBL" id="NMUH01002183">
    <property type="protein sequence ID" value="MQL98401.1"/>
    <property type="molecule type" value="Genomic_DNA"/>
</dbReference>
<evidence type="ECO:0000313" key="5">
    <source>
        <dbReference type="Proteomes" id="UP000652761"/>
    </source>
</evidence>
<feature type="compositionally biased region" description="Basic and acidic residues" evidence="2">
    <location>
        <begin position="400"/>
        <end position="410"/>
    </location>
</feature>
<dbReference type="GO" id="GO:0005730">
    <property type="term" value="C:nucleolus"/>
    <property type="evidence" value="ECO:0007669"/>
    <property type="project" value="TreeGrafter"/>
</dbReference>
<dbReference type="PANTHER" id="PTHR14490">
    <property type="entry name" value="ZINC FINGER, ZZ TYPE"/>
    <property type="match status" value="1"/>
</dbReference>
<feature type="compositionally biased region" description="Basic and acidic residues" evidence="2">
    <location>
        <begin position="40"/>
        <end position="50"/>
    </location>
</feature>
<dbReference type="PANTHER" id="PTHR14490:SF5">
    <property type="entry name" value="PROTEIN KRI1 HOMOLOG"/>
    <property type="match status" value="1"/>
</dbReference>
<feature type="compositionally biased region" description="Basic residues" evidence="2">
    <location>
        <begin position="301"/>
        <end position="311"/>
    </location>
</feature>
<feature type="region of interest" description="Disordered" evidence="2">
    <location>
        <begin position="40"/>
        <end position="71"/>
    </location>
</feature>
<name>A0A843VN35_COLES</name>
<dbReference type="AlphaFoldDB" id="A0A843VN35"/>
<comment type="similarity">
    <text evidence="1">Belongs to the KRI1 family.</text>
</comment>
<evidence type="ECO:0000259" key="3">
    <source>
        <dbReference type="Pfam" id="PF12936"/>
    </source>
</evidence>
<gene>
    <name evidence="4" type="ORF">Taro_031111</name>
</gene>
<feature type="compositionally biased region" description="Acidic residues" evidence="2">
    <location>
        <begin position="52"/>
        <end position="67"/>
    </location>
</feature>
<dbReference type="Pfam" id="PF12936">
    <property type="entry name" value="Kri1_C"/>
    <property type="match status" value="1"/>
</dbReference>
<feature type="compositionally biased region" description="Acidic residues" evidence="2">
    <location>
        <begin position="447"/>
        <end position="465"/>
    </location>
</feature>
<protein>
    <recommendedName>
        <fullName evidence="3">Kri1-like C-terminal domain-containing protein</fullName>
    </recommendedName>
</protein>
<feature type="compositionally biased region" description="Basic and acidic residues" evidence="2">
    <location>
        <begin position="591"/>
        <end position="601"/>
    </location>
</feature>
<dbReference type="GO" id="GO:0000447">
    <property type="term" value="P:endonucleolytic cleavage in ITS1 to separate SSU-rRNA from 5.8S rRNA and LSU-rRNA from tricistronic rRNA transcript (SSU-rRNA, 5.8S rRNA, LSU-rRNA)"/>
    <property type="evidence" value="ECO:0007669"/>
    <property type="project" value="TreeGrafter"/>
</dbReference>
<dbReference type="GO" id="GO:0030686">
    <property type="term" value="C:90S preribosome"/>
    <property type="evidence" value="ECO:0007669"/>
    <property type="project" value="TreeGrafter"/>
</dbReference>
<feature type="region of interest" description="Disordered" evidence="2">
    <location>
        <begin position="386"/>
        <end position="465"/>
    </location>
</feature>
<sequence length="637" mass="74796">MALPLFDDGDSDVEDISKMEIDHEFARRFEYNKRREDLQRLEELKKRGEISDSSEEEEEEEEEDDDVIGSKKTDIQFYDAIVRVKKNDPAIYQKDSKLYSSGDEEEEEEEEGEEGEEEEEEKKKKKPKAKKERPLYIKDVVAKQLLEEGPEFEDDGLSRTGKALSKSYVEEQEENKRAFLEAAKETLGFDEEDLFKEKKTAREQTMDDDEGKIQNKLDEYFGEDANLDENEMFLKNFFLNKMWIGKEKDNKPLDVELLAVSDEEDELEKQDKYESEYNFRYEEGAGDRVLGHSRVTEGSVRKKTNARKLQRKSKEERMTQAEFERKEEVKRLKNLKKKEIQEKLEQIRKIAGIAEGGHCTLDEDDLEEEFDPEEYDRKMKEVFDPGYYDADDVDPGFGSGHDDDLEKPDFDKEDELLGLPKGWVDGDSMEGFSAARKRSLKRKTEVKDEEEGEAEEEVKQEEGELLLESKRKRKRKISLREKVELEKELEEYYKLDYEGAIGDLKTRFKYRSVPANGYGLSAEEILTSDDKELNQYVSLKKIAPYREDEWKVSRQKIYQQKMKKMLLLRGEKIERKIAKKQSSNGSASTESGKKSQDEESRRSRRRRRQAEIKLSQSRLMAYGKISIPRKSKNHKKH</sequence>
<accession>A0A843VN35</accession>
<evidence type="ECO:0000256" key="2">
    <source>
        <dbReference type="SAM" id="MobiDB-lite"/>
    </source>
</evidence>
<feature type="compositionally biased region" description="Polar residues" evidence="2">
    <location>
        <begin position="580"/>
        <end position="590"/>
    </location>
</feature>
<comment type="caution">
    <text evidence="4">The sequence shown here is derived from an EMBL/GenBank/DDBJ whole genome shotgun (WGS) entry which is preliminary data.</text>
</comment>
<dbReference type="InterPro" id="IPR024626">
    <property type="entry name" value="Kri1-like_C"/>
</dbReference>
<feature type="region of interest" description="Disordered" evidence="2">
    <location>
        <begin position="292"/>
        <end position="320"/>
    </location>
</feature>
<dbReference type="Proteomes" id="UP000652761">
    <property type="component" value="Unassembled WGS sequence"/>
</dbReference>
<feature type="domain" description="Kri1-like C-terminal" evidence="3">
    <location>
        <begin position="484"/>
        <end position="564"/>
    </location>
</feature>
<keyword evidence="5" id="KW-1185">Reference proteome</keyword>
<feature type="compositionally biased region" description="Acidic residues" evidence="2">
    <location>
        <begin position="102"/>
        <end position="120"/>
    </location>
</feature>
<feature type="region of interest" description="Disordered" evidence="2">
    <location>
        <begin position="577"/>
        <end position="637"/>
    </location>
</feature>
<feature type="compositionally biased region" description="Basic residues" evidence="2">
    <location>
        <begin position="627"/>
        <end position="637"/>
    </location>
</feature>
<dbReference type="OrthoDB" id="10252032at2759"/>
<dbReference type="InterPro" id="IPR018034">
    <property type="entry name" value="Kri1"/>
</dbReference>
<organism evidence="4 5">
    <name type="scientific">Colocasia esculenta</name>
    <name type="common">Wild taro</name>
    <name type="synonym">Arum esculentum</name>
    <dbReference type="NCBI Taxonomy" id="4460"/>
    <lineage>
        <taxon>Eukaryota</taxon>
        <taxon>Viridiplantae</taxon>
        <taxon>Streptophyta</taxon>
        <taxon>Embryophyta</taxon>
        <taxon>Tracheophyta</taxon>
        <taxon>Spermatophyta</taxon>
        <taxon>Magnoliopsida</taxon>
        <taxon>Liliopsida</taxon>
        <taxon>Araceae</taxon>
        <taxon>Aroideae</taxon>
        <taxon>Colocasieae</taxon>
        <taxon>Colocasia</taxon>
    </lineage>
</organism>
<dbReference type="Pfam" id="PF05178">
    <property type="entry name" value="Kri1"/>
    <property type="match status" value="1"/>
</dbReference>
<proteinExistence type="inferred from homology"/>
<reference evidence="4" key="1">
    <citation type="submission" date="2017-07" db="EMBL/GenBank/DDBJ databases">
        <title>Taro Niue Genome Assembly and Annotation.</title>
        <authorList>
            <person name="Atibalentja N."/>
            <person name="Keating K."/>
            <person name="Fields C.J."/>
        </authorList>
    </citation>
    <scope>NUCLEOTIDE SEQUENCE</scope>
    <source>
        <strain evidence="4">Niue_2</strain>
        <tissue evidence="4">Leaf</tissue>
    </source>
</reference>
<feature type="region of interest" description="Disordered" evidence="2">
    <location>
        <begin position="147"/>
        <end position="170"/>
    </location>
</feature>
<feature type="region of interest" description="Disordered" evidence="2">
    <location>
        <begin position="93"/>
        <end position="132"/>
    </location>
</feature>